<evidence type="ECO:0000313" key="9">
    <source>
        <dbReference type="Proteomes" id="UP000469558"/>
    </source>
</evidence>
<dbReference type="Proteomes" id="UP000469558">
    <property type="component" value="Unassembled WGS sequence"/>
</dbReference>
<organism evidence="8 9">
    <name type="scientific">Lachnellula suecica</name>
    <dbReference type="NCBI Taxonomy" id="602035"/>
    <lineage>
        <taxon>Eukaryota</taxon>
        <taxon>Fungi</taxon>
        <taxon>Dikarya</taxon>
        <taxon>Ascomycota</taxon>
        <taxon>Pezizomycotina</taxon>
        <taxon>Leotiomycetes</taxon>
        <taxon>Helotiales</taxon>
        <taxon>Lachnaceae</taxon>
        <taxon>Lachnellula</taxon>
    </lineage>
</organism>
<dbReference type="GO" id="GO:0005741">
    <property type="term" value="C:mitochondrial outer membrane"/>
    <property type="evidence" value="ECO:0007669"/>
    <property type="project" value="TreeGrafter"/>
</dbReference>
<feature type="transmembrane region" description="Helical" evidence="7">
    <location>
        <begin position="175"/>
        <end position="194"/>
    </location>
</feature>
<dbReference type="PANTHER" id="PTHR37278:SF1">
    <property type="entry name" value="AUTOPHAGY-RELATED PROTEIN 33-RELATED"/>
    <property type="match status" value="1"/>
</dbReference>
<dbReference type="GO" id="GO:0016236">
    <property type="term" value="P:macroautophagy"/>
    <property type="evidence" value="ECO:0007669"/>
    <property type="project" value="TreeGrafter"/>
</dbReference>
<reference evidence="8 9" key="1">
    <citation type="submission" date="2018-05" db="EMBL/GenBank/DDBJ databases">
        <title>Genome sequencing and assembly of the regulated plant pathogen Lachnellula willkommii and related sister species for the development of diagnostic species identification markers.</title>
        <authorList>
            <person name="Giroux E."/>
            <person name="Bilodeau G."/>
        </authorList>
    </citation>
    <scope>NUCLEOTIDE SEQUENCE [LARGE SCALE GENOMIC DNA]</scope>
    <source>
        <strain evidence="8 9">CBS 268.59</strain>
    </source>
</reference>
<dbReference type="PROSITE" id="PS00018">
    <property type="entry name" value="EF_HAND_1"/>
    <property type="match status" value="1"/>
</dbReference>
<name>A0A8T9C003_9HELO</name>
<evidence type="ECO:0000256" key="6">
    <source>
        <dbReference type="SAM" id="MobiDB-lite"/>
    </source>
</evidence>
<comment type="similarity">
    <text evidence="5">Belongs to the ATG33 family.</text>
</comment>
<evidence type="ECO:0000256" key="3">
    <source>
        <dbReference type="ARBA" id="ARBA00022989"/>
    </source>
</evidence>
<evidence type="ECO:0000256" key="2">
    <source>
        <dbReference type="ARBA" id="ARBA00022692"/>
    </source>
</evidence>
<keyword evidence="3 7" id="KW-1133">Transmembrane helix</keyword>
<gene>
    <name evidence="8" type="ORF">LSUE1_G005442</name>
</gene>
<comment type="caution">
    <text evidence="8">The sequence shown here is derived from an EMBL/GenBank/DDBJ whole genome shotgun (WGS) entry which is preliminary data.</text>
</comment>
<evidence type="ECO:0000256" key="1">
    <source>
        <dbReference type="ARBA" id="ARBA00004141"/>
    </source>
</evidence>
<accession>A0A8T9C003</accession>
<dbReference type="OrthoDB" id="5336366at2759"/>
<dbReference type="InterPro" id="IPR018247">
    <property type="entry name" value="EF_Hand_1_Ca_BS"/>
</dbReference>
<dbReference type="EMBL" id="QGMK01001072">
    <property type="protein sequence ID" value="TVY73461.1"/>
    <property type="molecule type" value="Genomic_DNA"/>
</dbReference>
<dbReference type="PANTHER" id="PTHR37278">
    <property type="entry name" value="AUTOPHAGY-RELATED PROTEIN 33-RELATED"/>
    <property type="match status" value="1"/>
</dbReference>
<protein>
    <recommendedName>
        <fullName evidence="10">Autophagy-related protein 33</fullName>
    </recommendedName>
</protein>
<sequence length="205" mass="21960">MTSRTVSTLKFVGSISLGLLTCDHQGLSYTLSTLTVPTLLTLPSATSASRAFTNLSSLSLIHLRALAGISSSSFFLAYLLSPRSQKHPYLLWTTLFVGASGLTDFILRPTPSAKPASKPRQRDRKGKGRQMDASYEVLGASDRDSEGTVSGEEMEDDVNGEEVRGQMEGFMMSQLARTAIAGVGFMMSIVGIWGDGAADVVVIEM</sequence>
<feature type="compositionally biased region" description="Basic residues" evidence="6">
    <location>
        <begin position="117"/>
        <end position="128"/>
    </location>
</feature>
<evidence type="ECO:0008006" key="10">
    <source>
        <dbReference type="Google" id="ProtNLM"/>
    </source>
</evidence>
<evidence type="ECO:0000256" key="5">
    <source>
        <dbReference type="ARBA" id="ARBA00038013"/>
    </source>
</evidence>
<evidence type="ECO:0000313" key="8">
    <source>
        <dbReference type="EMBL" id="TVY73461.1"/>
    </source>
</evidence>
<dbReference type="GO" id="GO:0000422">
    <property type="term" value="P:autophagy of mitochondrion"/>
    <property type="evidence" value="ECO:0007669"/>
    <property type="project" value="TreeGrafter"/>
</dbReference>
<evidence type="ECO:0000256" key="4">
    <source>
        <dbReference type="ARBA" id="ARBA00023136"/>
    </source>
</evidence>
<proteinExistence type="inferred from homology"/>
<keyword evidence="9" id="KW-1185">Reference proteome</keyword>
<dbReference type="AlphaFoldDB" id="A0A8T9C003"/>
<dbReference type="InterPro" id="IPR051668">
    <property type="entry name" value="ATG33"/>
</dbReference>
<keyword evidence="4 7" id="KW-0472">Membrane</keyword>
<comment type="subcellular location">
    <subcellularLocation>
        <location evidence="1">Membrane</location>
        <topology evidence="1">Multi-pass membrane protein</topology>
    </subcellularLocation>
</comment>
<evidence type="ECO:0000256" key="7">
    <source>
        <dbReference type="SAM" id="Phobius"/>
    </source>
</evidence>
<keyword evidence="2 7" id="KW-0812">Transmembrane</keyword>
<feature type="region of interest" description="Disordered" evidence="6">
    <location>
        <begin position="108"/>
        <end position="158"/>
    </location>
</feature>